<organism evidence="8 9">
    <name type="scientific">Propylenella binzhouense</name>
    <dbReference type="NCBI Taxonomy" id="2555902"/>
    <lineage>
        <taxon>Bacteria</taxon>
        <taxon>Pseudomonadati</taxon>
        <taxon>Pseudomonadota</taxon>
        <taxon>Alphaproteobacteria</taxon>
        <taxon>Hyphomicrobiales</taxon>
        <taxon>Propylenellaceae</taxon>
        <taxon>Propylenella</taxon>
    </lineage>
</organism>
<dbReference type="Pfam" id="PF00570">
    <property type="entry name" value="HRDC"/>
    <property type="match status" value="1"/>
</dbReference>
<dbReference type="PANTHER" id="PTHR47649:SF1">
    <property type="entry name" value="RIBONUCLEASE D"/>
    <property type="match status" value="1"/>
</dbReference>
<dbReference type="GO" id="GO:0033890">
    <property type="term" value="F:ribonuclease D activity"/>
    <property type="evidence" value="ECO:0007669"/>
    <property type="project" value="UniProtKB-UniRule"/>
</dbReference>
<keyword evidence="5 6" id="KW-0269">Exonuclease</keyword>
<dbReference type="HAMAP" id="MF_01899">
    <property type="entry name" value="RNase_D"/>
    <property type="match status" value="1"/>
</dbReference>
<dbReference type="EMBL" id="SPKJ01000039">
    <property type="protein sequence ID" value="MYZ48498.1"/>
    <property type="molecule type" value="Genomic_DNA"/>
</dbReference>
<evidence type="ECO:0000256" key="3">
    <source>
        <dbReference type="ARBA" id="ARBA00022722"/>
    </source>
</evidence>
<dbReference type="CDD" id="cd06142">
    <property type="entry name" value="RNaseD_exo"/>
    <property type="match status" value="1"/>
</dbReference>
<evidence type="ECO:0000256" key="4">
    <source>
        <dbReference type="ARBA" id="ARBA00022801"/>
    </source>
</evidence>
<keyword evidence="9" id="KW-1185">Reference proteome</keyword>
<dbReference type="InterPro" id="IPR051086">
    <property type="entry name" value="RNase_D-like"/>
</dbReference>
<dbReference type="GO" id="GO:0003676">
    <property type="term" value="F:nucleic acid binding"/>
    <property type="evidence" value="ECO:0007669"/>
    <property type="project" value="InterPro"/>
</dbReference>
<evidence type="ECO:0000256" key="1">
    <source>
        <dbReference type="ARBA" id="ARBA00022490"/>
    </source>
</evidence>
<keyword evidence="2 6" id="KW-0819">tRNA processing</keyword>
<dbReference type="GO" id="GO:0000166">
    <property type="term" value="F:nucleotide binding"/>
    <property type="evidence" value="ECO:0007669"/>
    <property type="project" value="InterPro"/>
</dbReference>
<comment type="catalytic activity">
    <reaction evidence="6">
        <text>Exonucleolytic cleavage that removes extra residues from the 3'-terminus of tRNA to produce 5'-mononucleotides.</text>
        <dbReference type="EC" id="3.1.13.5"/>
    </reaction>
</comment>
<dbReference type="EC" id="3.1.13.5" evidence="6"/>
<evidence type="ECO:0000256" key="6">
    <source>
        <dbReference type="HAMAP-Rule" id="MF_01899"/>
    </source>
</evidence>
<name>A0A964WTZ2_9HYPH</name>
<dbReference type="OrthoDB" id="9800549at2"/>
<dbReference type="InterPro" id="IPR012337">
    <property type="entry name" value="RNaseH-like_sf"/>
</dbReference>
<dbReference type="InterPro" id="IPR002121">
    <property type="entry name" value="HRDC_dom"/>
</dbReference>
<comment type="function">
    <text evidence="6">Exonuclease involved in the 3' processing of various precursor tRNAs. Initiates hydrolysis at the 3'-terminus of an RNA molecule and releases 5'-mononucleotides.</text>
</comment>
<dbReference type="GO" id="GO:0005737">
    <property type="term" value="C:cytoplasm"/>
    <property type="evidence" value="ECO:0007669"/>
    <property type="project" value="UniProtKB-SubCell"/>
</dbReference>
<comment type="subcellular location">
    <subcellularLocation>
        <location evidence="6">Cytoplasm</location>
    </subcellularLocation>
</comment>
<dbReference type="SUPFAM" id="SSF47819">
    <property type="entry name" value="HRDC-like"/>
    <property type="match status" value="2"/>
</dbReference>
<dbReference type="InterPro" id="IPR002562">
    <property type="entry name" value="3'-5'_exonuclease_dom"/>
</dbReference>
<accession>A0A964WTZ2</accession>
<keyword evidence="1 6" id="KW-0963">Cytoplasm</keyword>
<dbReference type="SMART" id="SM00474">
    <property type="entry name" value="35EXOc"/>
    <property type="match status" value="1"/>
</dbReference>
<keyword evidence="4 6" id="KW-0378">Hydrolase</keyword>
<dbReference type="Gene3D" id="3.30.420.10">
    <property type="entry name" value="Ribonuclease H-like superfamily/Ribonuclease H"/>
    <property type="match status" value="1"/>
</dbReference>
<dbReference type="Pfam" id="PF01612">
    <property type="entry name" value="DNA_pol_A_exo1"/>
    <property type="match status" value="1"/>
</dbReference>
<comment type="cofactor">
    <cofactor evidence="6">
        <name>a divalent metal cation</name>
        <dbReference type="ChEBI" id="CHEBI:60240"/>
    </cofactor>
</comment>
<evidence type="ECO:0000256" key="2">
    <source>
        <dbReference type="ARBA" id="ARBA00022694"/>
    </source>
</evidence>
<sequence length="398" mass="43976">MPSSSPEYQLVTDPGALAALCERLARMPYVTVDTEFMRESTFWAQLCLVQIASTDEVAVVDPLAPGMDLGPFHALLANPGVVKVFHAARQDIEIFVKQTGTVPHPLFDTQIAAAVCGFGDQVSYEQLVYRITGHQIDKSSRFSDWAQRPLSGRQLSYAADDVVHLRQVYLALKASLQEQDRSHWVAEEMAVLTDVATYVTHPEEAWQRLKLRVKKPRQLAVLQRVSAWREREAQQRNVPRSRVLKDDAIYEIALQQPRNPESLGRLRSIPRGFERSAAAAGILKAVEEAFAIPEDALPRIPRSRPAPEHASAAADLLKVLLKMVAERNGVAARIIAGADDLEQIAASEHADVPALRGWRRELFGEQALALKRGEIALALSPKGMTIVAAEGRPQKAAE</sequence>
<dbReference type="GO" id="GO:0042780">
    <property type="term" value="P:tRNA 3'-end processing"/>
    <property type="evidence" value="ECO:0007669"/>
    <property type="project" value="UniProtKB-UniRule"/>
</dbReference>
<dbReference type="Gene3D" id="1.10.150.80">
    <property type="entry name" value="HRDC domain"/>
    <property type="match status" value="1"/>
</dbReference>
<dbReference type="GO" id="GO:0008408">
    <property type="term" value="F:3'-5' exonuclease activity"/>
    <property type="evidence" value="ECO:0007669"/>
    <property type="project" value="InterPro"/>
</dbReference>
<protein>
    <recommendedName>
        <fullName evidence="6">Ribonuclease D</fullName>
        <shortName evidence="6">RNase D</shortName>
        <ecNumber evidence="6">3.1.13.5</ecNumber>
    </recommendedName>
</protein>
<dbReference type="SUPFAM" id="SSF53098">
    <property type="entry name" value="Ribonuclease H-like"/>
    <property type="match status" value="1"/>
</dbReference>
<evidence type="ECO:0000259" key="7">
    <source>
        <dbReference type="PROSITE" id="PS50967"/>
    </source>
</evidence>
<dbReference type="AlphaFoldDB" id="A0A964WTZ2"/>
<dbReference type="InterPro" id="IPR006292">
    <property type="entry name" value="RNase_D"/>
</dbReference>
<dbReference type="InterPro" id="IPR010997">
    <property type="entry name" value="HRDC-like_sf"/>
</dbReference>
<reference evidence="8" key="1">
    <citation type="submission" date="2019-03" db="EMBL/GenBank/DDBJ databases">
        <title>Afifella sp. nov., isolated from activated sludge.</title>
        <authorList>
            <person name="Li Q."/>
            <person name="Liu Y."/>
        </authorList>
    </citation>
    <scope>NUCLEOTIDE SEQUENCE</scope>
    <source>
        <strain evidence="8">L72</strain>
    </source>
</reference>
<dbReference type="PANTHER" id="PTHR47649">
    <property type="entry name" value="RIBONUCLEASE D"/>
    <property type="match status" value="1"/>
</dbReference>
<proteinExistence type="inferred from homology"/>
<dbReference type="Proteomes" id="UP000773614">
    <property type="component" value="Unassembled WGS sequence"/>
</dbReference>
<evidence type="ECO:0000313" key="8">
    <source>
        <dbReference type="EMBL" id="MYZ48498.1"/>
    </source>
</evidence>
<dbReference type="RefSeq" id="WP_161140844.1">
    <property type="nucleotide sequence ID" value="NZ_SPKJ01000039.1"/>
</dbReference>
<dbReference type="NCBIfam" id="TIGR01388">
    <property type="entry name" value="rnd"/>
    <property type="match status" value="1"/>
</dbReference>
<evidence type="ECO:0000256" key="5">
    <source>
        <dbReference type="ARBA" id="ARBA00022839"/>
    </source>
</evidence>
<comment type="caution">
    <text evidence="8">The sequence shown here is derived from an EMBL/GenBank/DDBJ whole genome shotgun (WGS) entry which is preliminary data.</text>
</comment>
<feature type="domain" description="HRDC" evidence="7">
    <location>
        <begin position="215"/>
        <end position="296"/>
    </location>
</feature>
<dbReference type="InterPro" id="IPR036397">
    <property type="entry name" value="RNaseH_sf"/>
</dbReference>
<evidence type="ECO:0000313" key="9">
    <source>
        <dbReference type="Proteomes" id="UP000773614"/>
    </source>
</evidence>
<keyword evidence="3 6" id="KW-0540">Nuclease</keyword>
<dbReference type="PROSITE" id="PS50967">
    <property type="entry name" value="HRDC"/>
    <property type="match status" value="1"/>
</dbReference>
<dbReference type="InterPro" id="IPR044876">
    <property type="entry name" value="HRDC_dom_sf"/>
</dbReference>
<gene>
    <name evidence="6 8" type="primary">rnd</name>
    <name evidence="8" type="ORF">E4O86_12340</name>
</gene>
<comment type="similarity">
    <text evidence="6">Belongs to the RNase D family.</text>
</comment>